<keyword evidence="1" id="KW-0808">Transferase</keyword>
<dbReference type="PANTHER" id="PTHR43300:SF11">
    <property type="entry name" value="ACETYLTRANSFERASE RV3034C-RELATED"/>
    <property type="match status" value="1"/>
</dbReference>
<protein>
    <submittedName>
        <fullName evidence="1">Transferase hexapeptide repeat containing protein</fullName>
    </submittedName>
</protein>
<dbReference type="InterPro" id="IPR050179">
    <property type="entry name" value="Trans_hexapeptide_repeat"/>
</dbReference>
<dbReference type="PANTHER" id="PTHR43300">
    <property type="entry name" value="ACETYLTRANSFERASE"/>
    <property type="match status" value="1"/>
</dbReference>
<dbReference type="SUPFAM" id="SSF51161">
    <property type="entry name" value="Trimeric LpxA-like enzymes"/>
    <property type="match status" value="1"/>
</dbReference>
<name>K9NAN7_9BACT</name>
<dbReference type="Pfam" id="PF14602">
    <property type="entry name" value="Hexapep_2"/>
    <property type="match status" value="1"/>
</dbReference>
<reference evidence="1" key="1">
    <citation type="submission" date="2012-09" db="EMBL/GenBank/DDBJ databases">
        <title>Inhibition of the growth of Bacillus subtilis by a novel anti-bacterial protein from the soil metagenome.</title>
        <authorList>
            <person name="O'Mahony M.M."/>
            <person name="Henneberger R."/>
            <person name="Doohan F."/>
            <person name="Marchesi J.R."/>
            <person name="Dobson A.D.W."/>
        </authorList>
    </citation>
    <scope>NUCLEOTIDE SEQUENCE</scope>
</reference>
<sequence length="234" mass="26135">MDRRDGQIAQWQRAQWQREGRESVLGEVLFRLYGYGGTQVRKVIRSLVLRSENGFRFSVTLRRIQLEYYGVDVGMYSGDGAFEPHALPPGTRVGRYCSMTLGLRAFNANHPMNVRSMHAFFYNPALGFVQNDPLTRTALTIGNDVWIGANAIINSSVTSIGDGAVVGAGAVVHQDVPPYAIVVGNPARVVRYRFSPAMIKQLLDEKWWERSAGDLRGDLNAFMRPLEGDTTVLR</sequence>
<dbReference type="InterPro" id="IPR001451">
    <property type="entry name" value="Hexapep"/>
</dbReference>
<dbReference type="EMBL" id="JX846920">
    <property type="protein sequence ID" value="AFY17076.1"/>
    <property type="molecule type" value="Genomic_DNA"/>
</dbReference>
<dbReference type="AlphaFoldDB" id="K9NAN7"/>
<dbReference type="InterPro" id="IPR011004">
    <property type="entry name" value="Trimer_LpxA-like_sf"/>
</dbReference>
<accession>K9NAN7</accession>
<dbReference type="Gene3D" id="2.160.10.10">
    <property type="entry name" value="Hexapeptide repeat proteins"/>
    <property type="match status" value="1"/>
</dbReference>
<dbReference type="GO" id="GO:0016740">
    <property type="term" value="F:transferase activity"/>
    <property type="evidence" value="ECO:0007669"/>
    <property type="project" value="UniProtKB-KW"/>
</dbReference>
<evidence type="ECO:0000313" key="1">
    <source>
        <dbReference type="EMBL" id="AFY17076.1"/>
    </source>
</evidence>
<proteinExistence type="predicted"/>
<organism evidence="1">
    <name type="scientific">uncultured bacterium 'To-T 020 P12'</name>
    <dbReference type="NCBI Taxonomy" id="1263626"/>
    <lineage>
        <taxon>Bacteria</taxon>
        <taxon>environmental samples</taxon>
    </lineage>
</organism>